<evidence type="ECO:0000256" key="2">
    <source>
        <dbReference type="ARBA" id="ARBA00008226"/>
    </source>
</evidence>
<dbReference type="InterPro" id="IPR015944">
    <property type="entry name" value="Gly-tRNA-synth_bsu"/>
</dbReference>
<organism evidence="12 13">
    <name type="scientific">Thermosipho ferrireducens</name>
    <dbReference type="NCBI Taxonomy" id="2571116"/>
    <lineage>
        <taxon>Bacteria</taxon>
        <taxon>Thermotogati</taxon>
        <taxon>Thermotogota</taxon>
        <taxon>Thermotogae</taxon>
        <taxon>Thermotogales</taxon>
        <taxon>Fervidobacteriaceae</taxon>
        <taxon>Thermosipho</taxon>
    </lineage>
</organism>
<dbReference type="PRINTS" id="PR01045">
    <property type="entry name" value="TRNASYNTHGB"/>
</dbReference>
<keyword evidence="7 10" id="KW-0648">Protein biosynthesis</keyword>
<keyword evidence="6 10" id="KW-0067">ATP-binding</keyword>
<accession>A0ABX7S724</accession>
<name>A0ABX7S724_9BACT</name>
<gene>
    <name evidence="10" type="primary">glyS</name>
    <name evidence="12" type="ORF">JYK00_02410</name>
</gene>
<reference evidence="12 13" key="1">
    <citation type="submission" date="2021-03" db="EMBL/GenBank/DDBJ databases">
        <title>Thermosipho ferrireducens sp.nov., an anaerobic thermophilic iron-reducing bacterium isolated from a deep-sea hydrothermal sulfide deposits.</title>
        <authorList>
            <person name="Zeng X."/>
            <person name="Chen Y."/>
            <person name="Shao Z."/>
        </authorList>
    </citation>
    <scope>NUCLEOTIDE SEQUENCE [LARGE SCALE GENOMIC DNA]</scope>
    <source>
        <strain evidence="12 13">JL129W03</strain>
    </source>
</reference>
<dbReference type="Pfam" id="PF05746">
    <property type="entry name" value="DALR_1"/>
    <property type="match status" value="1"/>
</dbReference>
<keyword evidence="13" id="KW-1185">Reference proteome</keyword>
<dbReference type="GO" id="GO:0004820">
    <property type="term" value="F:glycine-tRNA ligase activity"/>
    <property type="evidence" value="ECO:0007669"/>
    <property type="project" value="UniProtKB-EC"/>
</dbReference>
<dbReference type="NCBIfam" id="TIGR00211">
    <property type="entry name" value="glyS"/>
    <property type="match status" value="1"/>
</dbReference>
<dbReference type="InterPro" id="IPR006194">
    <property type="entry name" value="Gly-tRNA-synth_heterodimer"/>
</dbReference>
<evidence type="ECO:0000256" key="10">
    <source>
        <dbReference type="HAMAP-Rule" id="MF_00255"/>
    </source>
</evidence>
<dbReference type="PANTHER" id="PTHR30075">
    <property type="entry name" value="GLYCYL-TRNA SYNTHETASE"/>
    <property type="match status" value="1"/>
</dbReference>
<evidence type="ECO:0000313" key="12">
    <source>
        <dbReference type="EMBL" id="QTA38397.1"/>
    </source>
</evidence>
<dbReference type="EC" id="6.1.1.14" evidence="10"/>
<dbReference type="PROSITE" id="PS50861">
    <property type="entry name" value="AA_TRNA_LIGASE_II_GLYAB"/>
    <property type="match status" value="1"/>
</dbReference>
<keyword evidence="3 10" id="KW-0963">Cytoplasm</keyword>
<dbReference type="Pfam" id="PF02092">
    <property type="entry name" value="tRNA_synt_2f"/>
    <property type="match status" value="1"/>
</dbReference>
<protein>
    <recommendedName>
        <fullName evidence="10">Glycine--tRNA ligase beta subunit</fullName>
        <ecNumber evidence="10">6.1.1.14</ecNumber>
    </recommendedName>
    <alternativeName>
        <fullName evidence="10">Glycyl-tRNA synthetase beta subunit</fullName>
        <shortName evidence="10">GlyRS</shortName>
    </alternativeName>
</protein>
<evidence type="ECO:0000256" key="7">
    <source>
        <dbReference type="ARBA" id="ARBA00022917"/>
    </source>
</evidence>
<evidence type="ECO:0000256" key="9">
    <source>
        <dbReference type="ARBA" id="ARBA00047937"/>
    </source>
</evidence>
<comment type="catalytic activity">
    <reaction evidence="9 10">
        <text>tRNA(Gly) + glycine + ATP = glycyl-tRNA(Gly) + AMP + diphosphate</text>
        <dbReference type="Rhea" id="RHEA:16013"/>
        <dbReference type="Rhea" id="RHEA-COMP:9664"/>
        <dbReference type="Rhea" id="RHEA-COMP:9683"/>
        <dbReference type="ChEBI" id="CHEBI:30616"/>
        <dbReference type="ChEBI" id="CHEBI:33019"/>
        <dbReference type="ChEBI" id="CHEBI:57305"/>
        <dbReference type="ChEBI" id="CHEBI:78442"/>
        <dbReference type="ChEBI" id="CHEBI:78522"/>
        <dbReference type="ChEBI" id="CHEBI:456215"/>
        <dbReference type="EC" id="6.1.1.14"/>
    </reaction>
</comment>
<dbReference type="EMBL" id="CP071446">
    <property type="protein sequence ID" value="QTA38397.1"/>
    <property type="molecule type" value="Genomic_DNA"/>
</dbReference>
<keyword evidence="4 10" id="KW-0436">Ligase</keyword>
<evidence type="ECO:0000256" key="6">
    <source>
        <dbReference type="ARBA" id="ARBA00022840"/>
    </source>
</evidence>
<keyword evidence="8 10" id="KW-0030">Aminoacyl-tRNA synthetase</keyword>
<evidence type="ECO:0000313" key="13">
    <source>
        <dbReference type="Proteomes" id="UP000671862"/>
    </source>
</evidence>
<dbReference type="RefSeq" id="WP_207567116.1">
    <property type="nucleotide sequence ID" value="NZ_CP071446.1"/>
</dbReference>
<comment type="subunit">
    <text evidence="10">Tetramer of two alpha and two beta subunits.</text>
</comment>
<dbReference type="InterPro" id="IPR008909">
    <property type="entry name" value="DALR_anticod-bd"/>
</dbReference>
<evidence type="ECO:0000256" key="1">
    <source>
        <dbReference type="ARBA" id="ARBA00004496"/>
    </source>
</evidence>
<evidence type="ECO:0000256" key="8">
    <source>
        <dbReference type="ARBA" id="ARBA00023146"/>
    </source>
</evidence>
<proteinExistence type="inferred from homology"/>
<comment type="similarity">
    <text evidence="2 10">Belongs to the class-II aminoacyl-tRNA synthetase family.</text>
</comment>
<dbReference type="HAMAP" id="MF_00255">
    <property type="entry name" value="Gly_tRNA_synth_beta"/>
    <property type="match status" value="1"/>
</dbReference>
<keyword evidence="5 10" id="KW-0547">Nucleotide-binding</keyword>
<dbReference type="SUPFAM" id="SSF109604">
    <property type="entry name" value="HD-domain/PDEase-like"/>
    <property type="match status" value="1"/>
</dbReference>
<comment type="subcellular location">
    <subcellularLocation>
        <location evidence="1 10">Cytoplasm</location>
    </subcellularLocation>
</comment>
<dbReference type="Proteomes" id="UP000671862">
    <property type="component" value="Chromosome"/>
</dbReference>
<evidence type="ECO:0000256" key="5">
    <source>
        <dbReference type="ARBA" id="ARBA00022741"/>
    </source>
</evidence>
<evidence type="ECO:0000256" key="3">
    <source>
        <dbReference type="ARBA" id="ARBA00022490"/>
    </source>
</evidence>
<evidence type="ECO:0000259" key="11">
    <source>
        <dbReference type="Pfam" id="PF05746"/>
    </source>
</evidence>
<feature type="domain" description="DALR anticodon binding" evidence="11">
    <location>
        <begin position="565"/>
        <end position="666"/>
    </location>
</feature>
<sequence>MAEYLFEIGVEELPSTEFENIVSQLKEKIQKLLEEEALSYDKFETFAAPRRFGFFIIGLQEKQEDKIIEKRGPSLKVAYDENNVPTKALEGFLKSNGVSLDDIEIKNNYVYIRKKVPGKTAMEIISNRLPEIIMKMNFRKPMKWGNGKYSFVRIPHWILSLYNGTPLNIEIFDIKSSDISYGHRFVKEAPVKINSVNDYINKMKELKVIPFIKERKDFVLSQIDSFENEHNLKIEKDEELIEEIVYLTEYPTIISGNFSKQYLDLPEELITVTIKHHQRSFTVYRREKITNSFVSFSDSPSGNLNIVKNGYEKVINARLEDAKYYYEKDMKLPLETFAQKLTQIVFQKDLGTLMDKVNRIKTISSHICEEIKLDFSTKKRVIRTAELCKADIASNVVYEFPELQGVMGRIYALKDKEDPSVAIGIEEHYTDYPETITGAIVAIADRLDTVVGSFIVGNIPSGSKDPFGLRKKVDTVFRIITKFNWDINLENIIGEIANLLGKEIPESLIEFLITRYELYHASTRYDIARAVRKFWKKPLHGKLIAEALNEISSREDFQHLLVGFERVHNISQKYDSYDFDGDKFLEKAEKELFNKYIEVKPKVLGAIEELNYREALQRLIELRPFIDNYFDNVFVMTKQDDLRMNRLGFLKNLDKLFMSVGDLTKIEKKLQ</sequence>
<dbReference type="PANTHER" id="PTHR30075:SF2">
    <property type="entry name" value="GLYCINE--TRNA LIGASE, CHLOROPLASTIC_MITOCHONDRIAL 2"/>
    <property type="match status" value="1"/>
</dbReference>
<evidence type="ECO:0000256" key="4">
    <source>
        <dbReference type="ARBA" id="ARBA00022598"/>
    </source>
</evidence>